<dbReference type="EMBL" id="CM001217">
    <property type="protein sequence ID" value="AES59657.2"/>
    <property type="molecule type" value="Genomic_DNA"/>
</dbReference>
<reference evidence="1 3" key="1">
    <citation type="journal article" date="2011" name="Nature">
        <title>The Medicago genome provides insight into the evolution of rhizobial symbioses.</title>
        <authorList>
            <person name="Young N.D."/>
            <person name="Debelle F."/>
            <person name="Oldroyd G.E."/>
            <person name="Geurts R."/>
            <person name="Cannon S.B."/>
            <person name="Udvardi M.K."/>
            <person name="Benedito V.A."/>
            <person name="Mayer K.F."/>
            <person name="Gouzy J."/>
            <person name="Schoof H."/>
            <person name="Van de Peer Y."/>
            <person name="Proost S."/>
            <person name="Cook D.R."/>
            <person name="Meyers B.C."/>
            <person name="Spannagl M."/>
            <person name="Cheung F."/>
            <person name="De Mita S."/>
            <person name="Krishnakumar V."/>
            <person name="Gundlach H."/>
            <person name="Zhou S."/>
            <person name="Mudge J."/>
            <person name="Bharti A.K."/>
            <person name="Murray J.D."/>
            <person name="Naoumkina M.A."/>
            <person name="Rosen B."/>
            <person name="Silverstein K.A."/>
            <person name="Tang H."/>
            <person name="Rombauts S."/>
            <person name="Zhao P.X."/>
            <person name="Zhou P."/>
            <person name="Barbe V."/>
            <person name="Bardou P."/>
            <person name="Bechner M."/>
            <person name="Bellec A."/>
            <person name="Berger A."/>
            <person name="Berges H."/>
            <person name="Bidwell S."/>
            <person name="Bisseling T."/>
            <person name="Choisne N."/>
            <person name="Couloux A."/>
            <person name="Denny R."/>
            <person name="Deshpande S."/>
            <person name="Dai X."/>
            <person name="Doyle J.J."/>
            <person name="Dudez A.M."/>
            <person name="Farmer A.D."/>
            <person name="Fouteau S."/>
            <person name="Franken C."/>
            <person name="Gibelin C."/>
            <person name="Gish J."/>
            <person name="Goldstein S."/>
            <person name="Gonzalez A.J."/>
            <person name="Green P.J."/>
            <person name="Hallab A."/>
            <person name="Hartog M."/>
            <person name="Hua A."/>
            <person name="Humphray S.J."/>
            <person name="Jeong D.H."/>
            <person name="Jing Y."/>
            <person name="Jocker A."/>
            <person name="Kenton S.M."/>
            <person name="Kim D.J."/>
            <person name="Klee K."/>
            <person name="Lai H."/>
            <person name="Lang C."/>
            <person name="Lin S."/>
            <person name="Macmil S.L."/>
            <person name="Magdelenat G."/>
            <person name="Matthews L."/>
            <person name="McCorrison J."/>
            <person name="Monaghan E.L."/>
            <person name="Mun J.H."/>
            <person name="Najar F.Z."/>
            <person name="Nicholson C."/>
            <person name="Noirot C."/>
            <person name="O'Bleness M."/>
            <person name="Paule C.R."/>
            <person name="Poulain J."/>
            <person name="Prion F."/>
            <person name="Qin B."/>
            <person name="Qu C."/>
            <person name="Retzel E.F."/>
            <person name="Riddle C."/>
            <person name="Sallet E."/>
            <person name="Samain S."/>
            <person name="Samson N."/>
            <person name="Sanders I."/>
            <person name="Saurat O."/>
            <person name="Scarpelli C."/>
            <person name="Schiex T."/>
            <person name="Segurens B."/>
            <person name="Severin A.J."/>
            <person name="Sherrier D.J."/>
            <person name="Shi R."/>
            <person name="Sims S."/>
            <person name="Singer S.R."/>
            <person name="Sinharoy S."/>
            <person name="Sterck L."/>
            <person name="Viollet A."/>
            <person name="Wang B.B."/>
            <person name="Wang K."/>
            <person name="Wang M."/>
            <person name="Wang X."/>
            <person name="Warfsmann J."/>
            <person name="Weissenbach J."/>
            <person name="White D.D."/>
            <person name="White J.D."/>
            <person name="Wiley G.B."/>
            <person name="Wincker P."/>
            <person name="Xing Y."/>
            <person name="Yang L."/>
            <person name="Yao Z."/>
            <person name="Ying F."/>
            <person name="Zhai J."/>
            <person name="Zhou L."/>
            <person name="Zuber A."/>
            <person name="Denarie J."/>
            <person name="Dixon R.A."/>
            <person name="May G.D."/>
            <person name="Schwartz D.C."/>
            <person name="Rogers J."/>
            <person name="Quetier F."/>
            <person name="Town C.D."/>
            <person name="Roe B.A."/>
        </authorList>
    </citation>
    <scope>NUCLEOTIDE SEQUENCE [LARGE SCALE GENOMIC DNA]</scope>
    <source>
        <strain evidence="1">A17</strain>
        <strain evidence="2 3">cv. Jemalong A17</strain>
    </source>
</reference>
<sequence>MRQSGNLRRSSIDVCLSIFAIKWAAGIQVCKGQYHDIETGANPSGRYDLKTGLKIVLEKNLWKES</sequence>
<accession>G7I6I0</accession>
<reference evidence="1 3" key="2">
    <citation type="journal article" date="2014" name="BMC Genomics">
        <title>An improved genome release (version Mt4.0) for the model legume Medicago truncatula.</title>
        <authorList>
            <person name="Tang H."/>
            <person name="Krishnakumar V."/>
            <person name="Bidwell S."/>
            <person name="Rosen B."/>
            <person name="Chan A."/>
            <person name="Zhou S."/>
            <person name="Gentzbittel L."/>
            <person name="Childs K.L."/>
            <person name="Yandell M."/>
            <person name="Gundlach H."/>
            <person name="Mayer K.F."/>
            <person name="Schwartz D.C."/>
            <person name="Town C.D."/>
        </authorList>
    </citation>
    <scope>GENOME REANNOTATION</scope>
    <source>
        <strain evidence="2 3">cv. Jemalong A17</strain>
    </source>
</reference>
<gene>
    <name evidence="1" type="ordered locus">MTR_1g023880</name>
</gene>
<dbReference type="PaxDb" id="3880-AES59657"/>
<organism evidence="1 3">
    <name type="scientific">Medicago truncatula</name>
    <name type="common">Barrel medic</name>
    <name type="synonym">Medicago tribuloides</name>
    <dbReference type="NCBI Taxonomy" id="3880"/>
    <lineage>
        <taxon>Eukaryota</taxon>
        <taxon>Viridiplantae</taxon>
        <taxon>Streptophyta</taxon>
        <taxon>Embryophyta</taxon>
        <taxon>Tracheophyta</taxon>
        <taxon>Spermatophyta</taxon>
        <taxon>Magnoliopsida</taxon>
        <taxon>eudicotyledons</taxon>
        <taxon>Gunneridae</taxon>
        <taxon>Pentapetalae</taxon>
        <taxon>rosids</taxon>
        <taxon>fabids</taxon>
        <taxon>Fabales</taxon>
        <taxon>Fabaceae</taxon>
        <taxon>Papilionoideae</taxon>
        <taxon>50 kb inversion clade</taxon>
        <taxon>NPAAA clade</taxon>
        <taxon>Hologalegina</taxon>
        <taxon>IRL clade</taxon>
        <taxon>Trifolieae</taxon>
        <taxon>Medicago</taxon>
    </lineage>
</organism>
<dbReference type="HOGENOM" id="CLU_2853005_0_0_1"/>
<proteinExistence type="predicted"/>
<protein>
    <submittedName>
        <fullName evidence="1 2">Uncharacterized protein</fullName>
    </submittedName>
</protein>
<dbReference type="EnsemblPlants" id="AES59657">
    <property type="protein sequence ID" value="AES59657"/>
    <property type="gene ID" value="MTR_1g023880"/>
</dbReference>
<evidence type="ECO:0000313" key="1">
    <source>
        <dbReference type="EMBL" id="AES59657.2"/>
    </source>
</evidence>
<dbReference type="AlphaFoldDB" id="G7I6I0"/>
<name>G7I6I0_MEDTR</name>
<keyword evidence="3" id="KW-1185">Reference proteome</keyword>
<accession>A0A0C3UKM0</accession>
<evidence type="ECO:0000313" key="2">
    <source>
        <dbReference type="EnsemblPlants" id="AES59657"/>
    </source>
</evidence>
<evidence type="ECO:0000313" key="3">
    <source>
        <dbReference type="Proteomes" id="UP000002051"/>
    </source>
</evidence>
<reference evidence="2" key="3">
    <citation type="submission" date="2015-04" db="UniProtKB">
        <authorList>
            <consortium name="EnsemblPlants"/>
        </authorList>
    </citation>
    <scope>IDENTIFICATION</scope>
    <source>
        <strain evidence="2">cv. Jemalong A17</strain>
    </source>
</reference>
<dbReference type="Proteomes" id="UP000002051">
    <property type="component" value="Unassembled WGS sequence"/>
</dbReference>